<dbReference type="RefSeq" id="WP_125120349.1">
    <property type="nucleotide sequence ID" value="NZ_AP019309.1"/>
</dbReference>
<evidence type="ECO:0000313" key="2">
    <source>
        <dbReference type="Proteomes" id="UP000268059"/>
    </source>
</evidence>
<gene>
    <name evidence="1" type="ORF">SG0102_25790</name>
</gene>
<organism evidence="1 2">
    <name type="scientific">Intestinibaculum porci</name>
    <dbReference type="NCBI Taxonomy" id="2487118"/>
    <lineage>
        <taxon>Bacteria</taxon>
        <taxon>Bacillati</taxon>
        <taxon>Bacillota</taxon>
        <taxon>Erysipelotrichia</taxon>
        <taxon>Erysipelotrichales</taxon>
        <taxon>Erysipelotrichaceae</taxon>
        <taxon>Intestinibaculum</taxon>
    </lineage>
</organism>
<dbReference type="InParanoid" id="A0A3G9JH13"/>
<protein>
    <recommendedName>
        <fullName evidence="3">dUTPase</fullName>
    </recommendedName>
</protein>
<accession>A0A3G9JH13</accession>
<proteinExistence type="predicted"/>
<name>A0A3G9JH13_9FIRM</name>
<sequence>MYDLAKLYQLVLNREIAIAKNQVLDTKRIKAKLLAFTSDVAQVGELAHIFTFWEKETQIVHEDLLETYVEGISMLMSIGYEMRIDAVKTTQEIPENIPLDDLMFTIYQQVVILKNTFDPIVYQDLLDDYFHLGFRLGISLEEIIDSYE</sequence>
<keyword evidence="2" id="KW-1185">Reference proteome</keyword>
<dbReference type="Pfam" id="PF08761">
    <property type="entry name" value="dUTPase_2"/>
    <property type="match status" value="1"/>
</dbReference>
<dbReference type="InterPro" id="IPR014871">
    <property type="entry name" value="dUTPase/dCTP_pyrophosphatase"/>
</dbReference>
<evidence type="ECO:0008006" key="3">
    <source>
        <dbReference type="Google" id="ProtNLM"/>
    </source>
</evidence>
<dbReference type="Proteomes" id="UP000268059">
    <property type="component" value="Chromosome"/>
</dbReference>
<evidence type="ECO:0000313" key="1">
    <source>
        <dbReference type="EMBL" id="BBH27645.1"/>
    </source>
</evidence>
<dbReference type="SUPFAM" id="SSF101386">
    <property type="entry name" value="all-alpha NTP pyrophosphatases"/>
    <property type="match status" value="1"/>
</dbReference>
<dbReference type="KEGG" id="ebm:SG0102_25790"/>
<dbReference type="AlphaFoldDB" id="A0A3G9JH13"/>
<dbReference type="OrthoDB" id="5506143at2"/>
<dbReference type="EMBL" id="AP019309">
    <property type="protein sequence ID" value="BBH27645.1"/>
    <property type="molecule type" value="Genomic_DNA"/>
</dbReference>
<reference evidence="1 2" key="1">
    <citation type="submission" date="2018-11" db="EMBL/GenBank/DDBJ databases">
        <title>Novel Erysipelotrichaceae bacterium isolated from small intestine of a swine.</title>
        <authorList>
            <person name="Kim J.S."/>
            <person name="Choe H."/>
            <person name="Lee Y.R."/>
            <person name="Kim K.M."/>
            <person name="Park D.S."/>
        </authorList>
    </citation>
    <scope>NUCLEOTIDE SEQUENCE [LARGE SCALE GENOMIC DNA]</scope>
    <source>
        <strain evidence="1 2">SG0102</strain>
    </source>
</reference>
<dbReference type="Gene3D" id="1.10.4010.10">
    <property type="entry name" value="Type II deoxyuridine triphosphatase"/>
    <property type="match status" value="1"/>
</dbReference>